<evidence type="ECO:0000313" key="10">
    <source>
        <dbReference type="EMBL" id="KAG5279826.1"/>
    </source>
</evidence>
<protein>
    <recommendedName>
        <fullName evidence="9">G-protein coupled receptors family 3 profile domain-containing protein</fullName>
    </recommendedName>
</protein>
<evidence type="ECO:0000256" key="7">
    <source>
        <dbReference type="SAM" id="Phobius"/>
    </source>
</evidence>
<dbReference type="GO" id="GO:0005886">
    <property type="term" value="C:plasma membrane"/>
    <property type="evidence" value="ECO:0007669"/>
    <property type="project" value="TreeGrafter"/>
</dbReference>
<dbReference type="InterPro" id="IPR017978">
    <property type="entry name" value="GPCR_3_C"/>
</dbReference>
<gene>
    <name evidence="10" type="ORF">AALO_G00082000</name>
</gene>
<comment type="subcellular location">
    <subcellularLocation>
        <location evidence="1">Membrane</location>
        <topology evidence="1">Multi-pass membrane protein</topology>
    </subcellularLocation>
</comment>
<keyword evidence="5 7" id="KW-0472">Membrane</keyword>
<evidence type="ECO:0000256" key="8">
    <source>
        <dbReference type="SAM" id="SignalP"/>
    </source>
</evidence>
<dbReference type="InterPro" id="IPR051753">
    <property type="entry name" value="RA-inducible_GPCR3"/>
</dbReference>
<dbReference type="PANTHER" id="PTHR14511:SF7">
    <property type="entry name" value="RETINOIC ACID-INDUCED PROTEIN 3"/>
    <property type="match status" value="1"/>
</dbReference>
<keyword evidence="8" id="KW-0732">Signal</keyword>
<comment type="caution">
    <text evidence="10">The sequence shown here is derived from an EMBL/GenBank/DDBJ whole genome shotgun (WGS) entry which is preliminary data.</text>
</comment>
<feature type="region of interest" description="Disordered" evidence="6">
    <location>
        <begin position="73"/>
        <end position="93"/>
    </location>
</feature>
<evidence type="ECO:0000256" key="5">
    <source>
        <dbReference type="ARBA" id="ARBA00023136"/>
    </source>
</evidence>
<feature type="transmembrane region" description="Helical" evidence="7">
    <location>
        <begin position="246"/>
        <end position="269"/>
    </location>
</feature>
<keyword evidence="3 7" id="KW-0812">Transmembrane</keyword>
<dbReference type="InterPro" id="IPR002956">
    <property type="entry name" value="Bride_of_7less"/>
</dbReference>
<dbReference type="GO" id="GO:0070062">
    <property type="term" value="C:extracellular exosome"/>
    <property type="evidence" value="ECO:0007669"/>
    <property type="project" value="TreeGrafter"/>
</dbReference>
<keyword evidence="4 7" id="KW-1133">Transmembrane helix</keyword>
<name>A0AAV6H1D3_9TELE</name>
<dbReference type="AlphaFoldDB" id="A0AAV6H1D3"/>
<evidence type="ECO:0000313" key="11">
    <source>
        <dbReference type="Proteomes" id="UP000823561"/>
    </source>
</evidence>
<dbReference type="GO" id="GO:0004930">
    <property type="term" value="F:G protein-coupled receptor activity"/>
    <property type="evidence" value="ECO:0007669"/>
    <property type="project" value="InterPro"/>
</dbReference>
<dbReference type="EMBL" id="JADWDJ010000006">
    <property type="protein sequence ID" value="KAG5279826.1"/>
    <property type="molecule type" value="Genomic_DNA"/>
</dbReference>
<feature type="transmembrane region" description="Helical" evidence="7">
    <location>
        <begin position="368"/>
        <end position="390"/>
    </location>
</feature>
<proteinExistence type="inferred from homology"/>
<dbReference type="Proteomes" id="UP000823561">
    <property type="component" value="Chromosome 6"/>
</dbReference>
<dbReference type="GO" id="GO:0005118">
    <property type="term" value="F:sevenless binding"/>
    <property type="evidence" value="ECO:0007669"/>
    <property type="project" value="InterPro"/>
</dbReference>
<feature type="transmembrane region" description="Helical" evidence="7">
    <location>
        <begin position="175"/>
        <end position="200"/>
    </location>
</feature>
<feature type="compositionally biased region" description="Basic and acidic residues" evidence="6">
    <location>
        <begin position="434"/>
        <end position="443"/>
    </location>
</feature>
<feature type="transmembrane region" description="Helical" evidence="7">
    <location>
        <begin position="212"/>
        <end position="234"/>
    </location>
</feature>
<evidence type="ECO:0000256" key="6">
    <source>
        <dbReference type="SAM" id="MobiDB-lite"/>
    </source>
</evidence>
<feature type="signal peptide" evidence="8">
    <location>
        <begin position="1"/>
        <end position="26"/>
    </location>
</feature>
<feature type="transmembrane region" description="Helical" evidence="7">
    <location>
        <begin position="281"/>
        <end position="304"/>
    </location>
</feature>
<feature type="transmembrane region" description="Helical" evidence="7">
    <location>
        <begin position="133"/>
        <end position="154"/>
    </location>
</feature>
<evidence type="ECO:0000256" key="2">
    <source>
        <dbReference type="ARBA" id="ARBA00007242"/>
    </source>
</evidence>
<comment type="similarity">
    <text evidence="2">Belongs to the G-protein coupled receptor 3 family.</text>
</comment>
<dbReference type="PRINTS" id="PR01223">
    <property type="entry name" value="BRIDEOF7LESS"/>
</dbReference>
<feature type="chain" id="PRO_5043989149" description="G-protein coupled receptors family 3 profile domain-containing protein" evidence="8">
    <location>
        <begin position="27"/>
        <end position="487"/>
    </location>
</feature>
<evidence type="ECO:0000256" key="4">
    <source>
        <dbReference type="ARBA" id="ARBA00022989"/>
    </source>
</evidence>
<dbReference type="GO" id="GO:0043235">
    <property type="term" value="C:receptor complex"/>
    <property type="evidence" value="ECO:0007669"/>
    <property type="project" value="TreeGrafter"/>
</dbReference>
<accession>A0AAV6H1D3</accession>
<dbReference type="GO" id="GO:0030295">
    <property type="term" value="F:protein kinase activator activity"/>
    <property type="evidence" value="ECO:0007669"/>
    <property type="project" value="TreeGrafter"/>
</dbReference>
<feature type="region of interest" description="Disordered" evidence="6">
    <location>
        <begin position="401"/>
        <end position="487"/>
    </location>
</feature>
<dbReference type="PANTHER" id="PTHR14511">
    <property type="entry name" value="G PROTEIN COUPLED RECEPTOR, CLASS C, GROUP 5"/>
    <property type="match status" value="1"/>
</dbReference>
<feature type="transmembrane region" description="Helical" evidence="7">
    <location>
        <begin position="325"/>
        <end position="348"/>
    </location>
</feature>
<reference evidence="10" key="1">
    <citation type="submission" date="2020-10" db="EMBL/GenBank/DDBJ databases">
        <title>Chromosome-scale genome assembly of the Allis shad, Alosa alosa.</title>
        <authorList>
            <person name="Margot Z."/>
            <person name="Christophe K."/>
            <person name="Cabau C."/>
            <person name="Louis A."/>
            <person name="Berthelot C."/>
            <person name="Parey E."/>
            <person name="Roest Crollius H."/>
            <person name="Montfort J."/>
            <person name="Robinson-Rechavi M."/>
            <person name="Bucao C."/>
            <person name="Bouchez O."/>
            <person name="Gislard M."/>
            <person name="Lluch J."/>
            <person name="Milhes M."/>
            <person name="Lampietro C."/>
            <person name="Lopez Roques C."/>
            <person name="Donnadieu C."/>
            <person name="Braasch I."/>
            <person name="Desvignes T."/>
            <person name="Postlethwait J."/>
            <person name="Bobe J."/>
            <person name="Guiguen Y."/>
        </authorList>
    </citation>
    <scope>NUCLEOTIDE SEQUENCE</scope>
    <source>
        <strain evidence="10">M-15738</strain>
        <tissue evidence="10">Blood</tissue>
    </source>
</reference>
<dbReference type="GO" id="GO:0007601">
    <property type="term" value="P:visual perception"/>
    <property type="evidence" value="ECO:0007669"/>
    <property type="project" value="InterPro"/>
</dbReference>
<sequence>MGAISPHLPFLLLLFLTSLPFAPCQTSTVASNTTDVVSTSSTPLSSPTPTITATFTTTLPGPTTPTRAVTLTAPPLQTSSTSPSNSSLGSGSTLAPTTPALTAPAPGCGPGLDPIYSYLCDMQAAWGIVVESLASLGFVLSAGLLLGLLLWSLWRCCCCGGGGCCRRQSSRCGGSGGSVVSLLLFLLGTAGLFILTFAFVVRLTPQTCPTRLFLFGVLSALCFSALLARGLALLGFGVARGWAEPVVVLVLTTVQVIIAAEWLLMVLVRHDLPCSYEQDDFAMLVIYVLCLLAAAIVVAGRLVWRTRRTYGYSYRHTTTWSRAGHTQAVLLLLTVLLAVAIWVVWIALLTRGNPEMNRRPSWDDPVLSVALVSSGWVLLLGHGLCQLVFLCRGEARTKGSPLDFTSWTSPSPGIGSLASPKGGRDNGSFENDADDRRGKRSEPVLRSPYESGFSMTEIDPDKDYSIPRPQTTNINEPYDEYYGPRQS</sequence>
<evidence type="ECO:0000256" key="3">
    <source>
        <dbReference type="ARBA" id="ARBA00022692"/>
    </source>
</evidence>
<organism evidence="10 11">
    <name type="scientific">Alosa alosa</name>
    <name type="common">allis shad</name>
    <dbReference type="NCBI Taxonomy" id="278164"/>
    <lineage>
        <taxon>Eukaryota</taxon>
        <taxon>Metazoa</taxon>
        <taxon>Chordata</taxon>
        <taxon>Craniata</taxon>
        <taxon>Vertebrata</taxon>
        <taxon>Euteleostomi</taxon>
        <taxon>Actinopterygii</taxon>
        <taxon>Neopterygii</taxon>
        <taxon>Teleostei</taxon>
        <taxon>Clupei</taxon>
        <taxon>Clupeiformes</taxon>
        <taxon>Clupeoidei</taxon>
        <taxon>Clupeidae</taxon>
        <taxon>Alosa</taxon>
    </lineage>
</organism>
<feature type="domain" description="G-protein coupled receptors family 3 profile" evidence="9">
    <location>
        <begin position="120"/>
        <end position="380"/>
    </location>
</feature>
<keyword evidence="11" id="KW-1185">Reference proteome</keyword>
<evidence type="ECO:0000256" key="1">
    <source>
        <dbReference type="ARBA" id="ARBA00004141"/>
    </source>
</evidence>
<evidence type="ECO:0000259" key="9">
    <source>
        <dbReference type="Pfam" id="PF00003"/>
    </source>
</evidence>
<dbReference type="Pfam" id="PF00003">
    <property type="entry name" value="7tm_3"/>
    <property type="match status" value="1"/>
</dbReference>